<dbReference type="AlphaFoldDB" id="I4EWL1"/>
<sequence>MLEFLIVVALVGLLLTGVLVGTAVLLLRRLLRSRLVLTATDLVTDGVLAVSACRPRATPNRAAALRALRVSRAHRLLRERVALAQRAGAHLGDVPTVLPRLEAEGRRLRVALGRLVGSTAAARELLDRADRHLATLADLTEVVDAAAEAPAVDDLLARDAEEAALGLRLHTAAYTELMGREPQGAEPADRRPGRAAS</sequence>
<feature type="compositionally biased region" description="Basic and acidic residues" evidence="1">
    <location>
        <begin position="187"/>
        <end position="197"/>
    </location>
</feature>
<name>I4EWL1_MODI5</name>
<accession>I4EWL1</accession>
<dbReference type="HOGENOM" id="CLU_1382755_0_0_11"/>
<dbReference type="Proteomes" id="UP000006461">
    <property type="component" value="Chromosome"/>
</dbReference>
<keyword evidence="2" id="KW-0812">Transmembrane</keyword>
<evidence type="ECO:0000313" key="3">
    <source>
        <dbReference type="EMBL" id="CCH87774.1"/>
    </source>
</evidence>
<evidence type="ECO:0000313" key="4">
    <source>
        <dbReference type="Proteomes" id="UP000006461"/>
    </source>
</evidence>
<gene>
    <name evidence="3" type="ordered locus">MODMU_2342</name>
</gene>
<dbReference type="EMBL" id="FO203431">
    <property type="protein sequence ID" value="CCH87774.1"/>
    <property type="molecule type" value="Genomic_DNA"/>
</dbReference>
<dbReference type="STRING" id="477641.MODMU_2342"/>
<evidence type="ECO:0000256" key="2">
    <source>
        <dbReference type="SAM" id="Phobius"/>
    </source>
</evidence>
<evidence type="ECO:0000256" key="1">
    <source>
        <dbReference type="SAM" id="MobiDB-lite"/>
    </source>
</evidence>
<dbReference type="KEGG" id="mmar:MODMU_2342"/>
<proteinExistence type="predicted"/>
<keyword evidence="4" id="KW-1185">Reference proteome</keyword>
<protein>
    <submittedName>
        <fullName evidence="3">Uncharacterized protein</fullName>
    </submittedName>
</protein>
<feature type="region of interest" description="Disordered" evidence="1">
    <location>
        <begin position="178"/>
        <end position="197"/>
    </location>
</feature>
<keyword evidence="2" id="KW-0472">Membrane</keyword>
<reference evidence="3 4" key="1">
    <citation type="journal article" date="2012" name="J. Bacteriol.">
        <title>Genome Sequence of Radiation-Resistant Modestobacter marinus Strain BC501, a Representative Actinobacterium That Thrives on Calcareous Stone Surfaces.</title>
        <authorList>
            <person name="Normand P."/>
            <person name="Gury J."/>
            <person name="Pujic P."/>
            <person name="Chouaia B."/>
            <person name="Crotti E."/>
            <person name="Brusetti L."/>
            <person name="Daffonchio D."/>
            <person name="Vacherie B."/>
            <person name="Barbe V."/>
            <person name="Medigue C."/>
            <person name="Calteau A."/>
            <person name="Ghodhbane-Gtari F."/>
            <person name="Essoussi I."/>
            <person name="Nouioui I."/>
            <person name="Abbassi-Ghozzi I."/>
            <person name="Gtari M."/>
        </authorList>
    </citation>
    <scope>NUCLEOTIDE SEQUENCE [LARGE SCALE GENOMIC DNA]</scope>
    <source>
        <strain evidence="4">BC 501</strain>
    </source>
</reference>
<organism evidence="3 4">
    <name type="scientific">Modestobacter italicus (strain DSM 44449 / CECT 9708 / BC 501)</name>
    <dbReference type="NCBI Taxonomy" id="2732864"/>
    <lineage>
        <taxon>Bacteria</taxon>
        <taxon>Bacillati</taxon>
        <taxon>Actinomycetota</taxon>
        <taxon>Actinomycetes</taxon>
        <taxon>Geodermatophilales</taxon>
        <taxon>Geodermatophilaceae</taxon>
        <taxon>Modestobacter</taxon>
    </lineage>
</organism>
<keyword evidence="2" id="KW-1133">Transmembrane helix</keyword>
<feature type="transmembrane region" description="Helical" evidence="2">
    <location>
        <begin position="6"/>
        <end position="27"/>
    </location>
</feature>